<dbReference type="SUPFAM" id="SSF53271">
    <property type="entry name" value="PRTase-like"/>
    <property type="match status" value="1"/>
</dbReference>
<evidence type="ECO:0000313" key="4">
    <source>
        <dbReference type="EMBL" id="MDT8757600.1"/>
    </source>
</evidence>
<dbReference type="InterPro" id="IPR000836">
    <property type="entry name" value="PRTase_dom"/>
</dbReference>
<gene>
    <name evidence="4" type="ORF">MZO42_02715</name>
</gene>
<evidence type="ECO:0000256" key="2">
    <source>
        <dbReference type="ARBA" id="ARBA00022679"/>
    </source>
</evidence>
<accession>A0ABU3MZ77</accession>
<protein>
    <submittedName>
        <fullName evidence="4">Phosphoribosyltransferase domain-containing protein</fullName>
    </submittedName>
</protein>
<dbReference type="Pfam" id="PF00156">
    <property type="entry name" value="Pribosyltran"/>
    <property type="match status" value="1"/>
</dbReference>
<keyword evidence="1 4" id="KW-0328">Glycosyltransferase</keyword>
<dbReference type="GO" id="GO:0016757">
    <property type="term" value="F:glycosyltransferase activity"/>
    <property type="evidence" value="ECO:0007669"/>
    <property type="project" value="UniProtKB-KW"/>
</dbReference>
<dbReference type="EMBL" id="JALMLT010000001">
    <property type="protein sequence ID" value="MDT8757600.1"/>
    <property type="molecule type" value="Genomic_DNA"/>
</dbReference>
<dbReference type="PANTHER" id="PTHR43363">
    <property type="entry name" value="HYPOXANTHINE PHOSPHORIBOSYLTRANSFERASE"/>
    <property type="match status" value="1"/>
</dbReference>
<reference evidence="4" key="1">
    <citation type="submission" date="2022-04" db="EMBL/GenBank/DDBJ databases">
        <title>Tomato heritable bacteria conferring resistance against bacterial wilt.</title>
        <authorList>
            <person name="Yin J."/>
        </authorList>
    </citation>
    <scope>NUCLEOTIDE SEQUENCE</scope>
    <source>
        <strain evidence="4">Cra20</strain>
    </source>
</reference>
<dbReference type="InterPro" id="IPR029057">
    <property type="entry name" value="PRTase-like"/>
</dbReference>
<keyword evidence="2" id="KW-0808">Transferase</keyword>
<dbReference type="Gene3D" id="3.40.50.2020">
    <property type="match status" value="1"/>
</dbReference>
<comment type="caution">
    <text evidence="4">The sequence shown here is derived from an EMBL/GenBank/DDBJ whole genome shotgun (WGS) entry which is preliminary data.</text>
</comment>
<dbReference type="PANTHER" id="PTHR43363:SF1">
    <property type="entry name" value="HYPOXANTHINE-GUANINE PHOSPHORIBOSYLTRANSFERASE"/>
    <property type="match status" value="1"/>
</dbReference>
<feature type="domain" description="Phosphoribosyltransferase" evidence="3">
    <location>
        <begin position="10"/>
        <end position="153"/>
    </location>
</feature>
<sequence>MSEIVFTPYTHEEMVAGVEALAGTMEAEGWRPSLLVGVGRGGLAPAVYLSHRMDLPLVSIDHSARIASFGPALIAVLAERARAGDHLLFVEDINDSGKTIGEIRAALAALGAVDSNIRFAVLLDNSRSSQRVDYRARTIDRSVDKDWFVFPWEAMAPRAKLVEEAMEVPERIA</sequence>
<evidence type="ECO:0000259" key="3">
    <source>
        <dbReference type="Pfam" id="PF00156"/>
    </source>
</evidence>
<organism evidence="4">
    <name type="scientific">Sphingomonas psychrotolerans</name>
    <dbReference type="NCBI Taxonomy" id="1327635"/>
    <lineage>
        <taxon>Bacteria</taxon>
        <taxon>Pseudomonadati</taxon>
        <taxon>Pseudomonadota</taxon>
        <taxon>Alphaproteobacteria</taxon>
        <taxon>Sphingomonadales</taxon>
        <taxon>Sphingomonadaceae</taxon>
        <taxon>Sphingomonas</taxon>
    </lineage>
</organism>
<proteinExistence type="predicted"/>
<dbReference type="CDD" id="cd06223">
    <property type="entry name" value="PRTases_typeI"/>
    <property type="match status" value="1"/>
</dbReference>
<name>A0ABU3MZ77_9SPHN</name>
<evidence type="ECO:0000256" key="1">
    <source>
        <dbReference type="ARBA" id="ARBA00022676"/>
    </source>
</evidence>